<comment type="function">
    <text evidence="7 10">Allows the formation of correctly charged Asn-tRNA(Asn) or Gln-tRNA(Gln) through the transamidation of misacylated Asp-tRNA(Asn) or Glu-tRNA(Gln) in organisms which lack either or both of asparaginyl-tRNA or glutaminyl-tRNA synthetases. The reaction takes place in the presence of glutamine and ATP through an activated phospho-Asp-tRNA(Asn) or phospho-Glu-tRNA(Gln).</text>
</comment>
<dbReference type="InterPro" id="IPR042114">
    <property type="entry name" value="GatB_C_1"/>
</dbReference>
<dbReference type="InterPro" id="IPR018027">
    <property type="entry name" value="Asn/Gln_amidotransferase"/>
</dbReference>
<dbReference type="SUPFAM" id="SSF89095">
    <property type="entry name" value="GatB/YqeY motif"/>
    <property type="match status" value="1"/>
</dbReference>
<dbReference type="InterPro" id="IPR017959">
    <property type="entry name" value="Asn/Gln-tRNA_amidoTrfase_suB/E"/>
</dbReference>
<keyword evidence="13" id="KW-1185">Reference proteome</keyword>
<dbReference type="Gene3D" id="1.10.10.410">
    <property type="match status" value="1"/>
</dbReference>
<protein>
    <recommendedName>
        <fullName evidence="10">Aspartyl/glutamyl-tRNA(Asn/Gln) amidotransferase subunit B</fullName>
        <shortName evidence="10">Asp/Glu-ADT subunit B</shortName>
        <ecNumber evidence="10">6.3.5.-</ecNumber>
    </recommendedName>
</protein>
<dbReference type="GO" id="GO:0006412">
    <property type="term" value="P:translation"/>
    <property type="evidence" value="ECO:0007669"/>
    <property type="project" value="UniProtKB-UniRule"/>
</dbReference>
<dbReference type="AlphaFoldDB" id="A0A923EEX1"/>
<dbReference type="RefSeq" id="WP_035145805.1">
    <property type="nucleotide sequence ID" value="NZ_JAAZWO010000039.1"/>
</dbReference>
<evidence type="ECO:0000313" key="13">
    <source>
        <dbReference type="Proteomes" id="UP000563151"/>
    </source>
</evidence>
<evidence type="ECO:0000256" key="10">
    <source>
        <dbReference type="HAMAP-Rule" id="MF_00121"/>
    </source>
</evidence>
<dbReference type="Pfam" id="PF02637">
    <property type="entry name" value="GatB_Yqey"/>
    <property type="match status" value="1"/>
</dbReference>
<dbReference type="InterPro" id="IPR003789">
    <property type="entry name" value="Asn/Gln_tRNA_amidoTrase-B-like"/>
</dbReference>
<dbReference type="EC" id="6.3.5.-" evidence="10"/>
<feature type="domain" description="Asn/Gln amidotransferase" evidence="11">
    <location>
        <begin position="326"/>
        <end position="473"/>
    </location>
</feature>
<dbReference type="SUPFAM" id="SSF55931">
    <property type="entry name" value="Glutamine synthetase/guanido kinase"/>
    <property type="match status" value="1"/>
</dbReference>
<evidence type="ECO:0000256" key="9">
    <source>
        <dbReference type="ARBA" id="ARBA00047913"/>
    </source>
</evidence>
<dbReference type="InterPro" id="IPR014746">
    <property type="entry name" value="Gln_synth/guanido_kin_cat_dom"/>
</dbReference>
<comment type="similarity">
    <text evidence="1 10">Belongs to the GatB/GatE family. GatB subfamily.</text>
</comment>
<dbReference type="InterPro" id="IPR023168">
    <property type="entry name" value="GatB_Yqey_C_2"/>
</dbReference>
<evidence type="ECO:0000256" key="4">
    <source>
        <dbReference type="ARBA" id="ARBA00022741"/>
    </source>
</evidence>
<dbReference type="SMART" id="SM00845">
    <property type="entry name" value="GatB_Yqey"/>
    <property type="match status" value="1"/>
</dbReference>
<evidence type="ECO:0000256" key="7">
    <source>
        <dbReference type="ARBA" id="ARBA00024799"/>
    </source>
</evidence>
<organism evidence="12 13">
    <name type="scientific">Clostridium tetanomorphum</name>
    <dbReference type="NCBI Taxonomy" id="1553"/>
    <lineage>
        <taxon>Bacteria</taxon>
        <taxon>Bacillati</taxon>
        <taxon>Bacillota</taxon>
        <taxon>Clostridia</taxon>
        <taxon>Eubacteriales</taxon>
        <taxon>Clostridiaceae</taxon>
        <taxon>Clostridium</taxon>
    </lineage>
</organism>
<dbReference type="FunFam" id="1.10.150.380:FF:000001">
    <property type="entry name" value="Aspartyl/glutamyl-tRNA(Asn/Gln) amidotransferase subunit B"/>
    <property type="match status" value="1"/>
</dbReference>
<comment type="catalytic activity">
    <reaction evidence="9 10">
        <text>L-glutamyl-tRNA(Gln) + L-glutamine + ATP + H2O = L-glutaminyl-tRNA(Gln) + L-glutamate + ADP + phosphate + H(+)</text>
        <dbReference type="Rhea" id="RHEA:17521"/>
        <dbReference type="Rhea" id="RHEA-COMP:9681"/>
        <dbReference type="Rhea" id="RHEA-COMP:9684"/>
        <dbReference type="ChEBI" id="CHEBI:15377"/>
        <dbReference type="ChEBI" id="CHEBI:15378"/>
        <dbReference type="ChEBI" id="CHEBI:29985"/>
        <dbReference type="ChEBI" id="CHEBI:30616"/>
        <dbReference type="ChEBI" id="CHEBI:43474"/>
        <dbReference type="ChEBI" id="CHEBI:58359"/>
        <dbReference type="ChEBI" id="CHEBI:78520"/>
        <dbReference type="ChEBI" id="CHEBI:78521"/>
        <dbReference type="ChEBI" id="CHEBI:456216"/>
    </reaction>
</comment>
<evidence type="ECO:0000256" key="6">
    <source>
        <dbReference type="ARBA" id="ARBA00022917"/>
    </source>
</evidence>
<evidence type="ECO:0000256" key="2">
    <source>
        <dbReference type="ARBA" id="ARBA00011123"/>
    </source>
</evidence>
<evidence type="ECO:0000256" key="8">
    <source>
        <dbReference type="ARBA" id="ARBA00047380"/>
    </source>
</evidence>
<dbReference type="PANTHER" id="PTHR11659">
    <property type="entry name" value="GLUTAMYL-TRNA GLN AMIDOTRANSFERASE SUBUNIT B MITOCHONDRIAL AND PROKARYOTIC PET112-RELATED"/>
    <property type="match status" value="1"/>
</dbReference>
<dbReference type="NCBIfam" id="NF004014">
    <property type="entry name" value="PRK05477.1-4"/>
    <property type="match status" value="1"/>
</dbReference>
<dbReference type="NCBIfam" id="TIGR00133">
    <property type="entry name" value="gatB"/>
    <property type="match status" value="1"/>
</dbReference>
<sequence length="476" mass="53561">MEFEAVIGLEVHAELSTKTKIYCGCTTEFGGKPNTHVCPICLGLPGSLPQLNKKVVEYAMKAGLALNCNINKVSRMDRKNYFYPDCPKNYQITQDEIPICSDGYIEIELSNGEKKKIGIERIHMEEDAGKLLHTKAGALVDYNRAGVPLIEIVSRPDIRTPEEATLYLQKLRSILSSIEVSDCKMEEGSLRCDGNISVRPSGSKEFGVRSEIKNMNSFKALEKALSYEYDRHVESINKGEKLEQETRRWDESNNVTVLMRSKEKANDYRYFPEGDLVTINISDEWIEEVRKTIPELPHEKAERFVKEYGIPKYDASVLTLTMAMANFFEETAKLSGDFKAASNWLMGDISRLLNENAMNVEELKFIPKQLSDLIKLISSGTISNNIGKKVVEEMFKTGKDPKTIVEEKGLVQNNDEGAILEVVKKVIAENPKSIEDYKNGKKRAIGFLVGLVMKETKGKANPQIVNKLVGEEVNKL</sequence>
<evidence type="ECO:0000256" key="5">
    <source>
        <dbReference type="ARBA" id="ARBA00022840"/>
    </source>
</evidence>
<evidence type="ECO:0000256" key="1">
    <source>
        <dbReference type="ARBA" id="ARBA00005306"/>
    </source>
</evidence>
<dbReference type="InterPro" id="IPR017958">
    <property type="entry name" value="Gln-tRNA_amidoTrfase_suB_CS"/>
</dbReference>
<dbReference type="InterPro" id="IPR004413">
    <property type="entry name" value="GatB"/>
</dbReference>
<evidence type="ECO:0000259" key="11">
    <source>
        <dbReference type="SMART" id="SM00845"/>
    </source>
</evidence>
<reference evidence="12 13" key="1">
    <citation type="submission" date="2020-04" db="EMBL/GenBank/DDBJ databases">
        <title>Genomic insights into acetone-butanol-ethanol (ABE) fermentation by sequencing solventogenic clostridia strains.</title>
        <authorList>
            <person name="Brown S."/>
        </authorList>
    </citation>
    <scope>NUCLEOTIDE SEQUENCE [LARGE SCALE GENOMIC DNA]</scope>
    <source>
        <strain evidence="12 13">DJ011</strain>
    </source>
</reference>
<dbReference type="GO" id="GO:0050567">
    <property type="term" value="F:glutaminyl-tRNA synthase (glutamine-hydrolyzing) activity"/>
    <property type="evidence" value="ECO:0007669"/>
    <property type="project" value="UniProtKB-UniRule"/>
</dbReference>
<proteinExistence type="inferred from homology"/>
<keyword evidence="3 10" id="KW-0436">Ligase</keyword>
<comment type="catalytic activity">
    <reaction evidence="8 10">
        <text>L-aspartyl-tRNA(Asn) + L-glutamine + ATP + H2O = L-asparaginyl-tRNA(Asn) + L-glutamate + ADP + phosphate + 2 H(+)</text>
        <dbReference type="Rhea" id="RHEA:14513"/>
        <dbReference type="Rhea" id="RHEA-COMP:9674"/>
        <dbReference type="Rhea" id="RHEA-COMP:9677"/>
        <dbReference type="ChEBI" id="CHEBI:15377"/>
        <dbReference type="ChEBI" id="CHEBI:15378"/>
        <dbReference type="ChEBI" id="CHEBI:29985"/>
        <dbReference type="ChEBI" id="CHEBI:30616"/>
        <dbReference type="ChEBI" id="CHEBI:43474"/>
        <dbReference type="ChEBI" id="CHEBI:58359"/>
        <dbReference type="ChEBI" id="CHEBI:78515"/>
        <dbReference type="ChEBI" id="CHEBI:78516"/>
        <dbReference type="ChEBI" id="CHEBI:456216"/>
    </reaction>
</comment>
<keyword evidence="5 10" id="KW-0067">ATP-binding</keyword>
<dbReference type="Pfam" id="PF02934">
    <property type="entry name" value="GatB_N"/>
    <property type="match status" value="1"/>
</dbReference>
<keyword evidence="6 10" id="KW-0648">Protein biosynthesis</keyword>
<dbReference type="Proteomes" id="UP000563151">
    <property type="component" value="Unassembled WGS sequence"/>
</dbReference>
<dbReference type="GO" id="GO:0070681">
    <property type="term" value="P:glutaminyl-tRNAGln biosynthesis via transamidation"/>
    <property type="evidence" value="ECO:0007669"/>
    <property type="project" value="TreeGrafter"/>
</dbReference>
<dbReference type="GO" id="GO:0005524">
    <property type="term" value="F:ATP binding"/>
    <property type="evidence" value="ECO:0007669"/>
    <property type="project" value="UniProtKB-KW"/>
</dbReference>
<evidence type="ECO:0000313" key="12">
    <source>
        <dbReference type="EMBL" id="MBC2399903.1"/>
    </source>
</evidence>
<keyword evidence="4 10" id="KW-0547">Nucleotide-binding</keyword>
<name>A0A923EEX1_CLOTT</name>
<gene>
    <name evidence="10 12" type="primary">gatB</name>
    <name evidence="12" type="ORF">HGG79_19360</name>
</gene>
<dbReference type="PROSITE" id="PS01234">
    <property type="entry name" value="GATB"/>
    <property type="match status" value="1"/>
</dbReference>
<accession>A0A923EEX1</accession>
<dbReference type="HAMAP" id="MF_00121">
    <property type="entry name" value="GatB"/>
    <property type="match status" value="1"/>
</dbReference>
<dbReference type="NCBIfam" id="NF004012">
    <property type="entry name" value="PRK05477.1-2"/>
    <property type="match status" value="1"/>
</dbReference>
<dbReference type="Gene3D" id="1.10.150.380">
    <property type="entry name" value="GatB domain, N-terminal subdomain"/>
    <property type="match status" value="1"/>
</dbReference>
<dbReference type="PANTHER" id="PTHR11659:SF0">
    <property type="entry name" value="GLUTAMYL-TRNA(GLN) AMIDOTRANSFERASE SUBUNIT B, MITOCHONDRIAL"/>
    <property type="match status" value="1"/>
</dbReference>
<comment type="subunit">
    <text evidence="2 10">Heterotrimer of A, B and C subunits.</text>
</comment>
<evidence type="ECO:0000256" key="3">
    <source>
        <dbReference type="ARBA" id="ARBA00022598"/>
    </source>
</evidence>
<dbReference type="EMBL" id="JAAZWO010000039">
    <property type="protein sequence ID" value="MBC2399903.1"/>
    <property type="molecule type" value="Genomic_DNA"/>
</dbReference>
<comment type="caution">
    <text evidence="12">The sequence shown here is derived from an EMBL/GenBank/DDBJ whole genome shotgun (WGS) entry which is preliminary data.</text>
</comment>
<dbReference type="FunFam" id="1.10.10.410:FF:000001">
    <property type="entry name" value="Aspartyl/glutamyl-tRNA(Asn/Gln) amidotransferase subunit B"/>
    <property type="match status" value="1"/>
</dbReference>
<dbReference type="InterPro" id="IPR006075">
    <property type="entry name" value="Asn/Gln-tRNA_Trfase_suB/E_cat"/>
</dbReference>